<dbReference type="AlphaFoldDB" id="A0A366E9F2"/>
<comment type="caution">
    <text evidence="1">The sequence shown here is derived from an EMBL/GenBank/DDBJ whole genome shotgun (WGS) entry which is preliminary data.</text>
</comment>
<name>A0A366E9F2_9BACI</name>
<gene>
    <name evidence="1" type="ORF">DES48_10659</name>
</gene>
<keyword evidence="2" id="KW-1185">Reference proteome</keyword>
<organism evidence="1 2">
    <name type="scientific">Paraliobacillus ryukyuensis</name>
    <dbReference type="NCBI Taxonomy" id="200904"/>
    <lineage>
        <taxon>Bacteria</taxon>
        <taxon>Bacillati</taxon>
        <taxon>Bacillota</taxon>
        <taxon>Bacilli</taxon>
        <taxon>Bacillales</taxon>
        <taxon>Bacillaceae</taxon>
        <taxon>Paraliobacillus</taxon>
    </lineage>
</organism>
<dbReference type="NCBIfam" id="NF041642">
    <property type="entry name" value="RAxF_45"/>
    <property type="match status" value="1"/>
</dbReference>
<dbReference type="Proteomes" id="UP000252254">
    <property type="component" value="Unassembled WGS sequence"/>
</dbReference>
<dbReference type="EMBL" id="QNRI01000006">
    <property type="protein sequence ID" value="RBO98038.1"/>
    <property type="molecule type" value="Genomic_DNA"/>
</dbReference>
<dbReference type="InterPro" id="IPR048146">
    <property type="entry name" value="RAxF_45-like"/>
</dbReference>
<dbReference type="RefSeq" id="WP_281269237.1">
    <property type="nucleotide sequence ID" value="NZ_BAABQN010000008.1"/>
</dbReference>
<reference evidence="1 2" key="1">
    <citation type="submission" date="2018-06" db="EMBL/GenBank/DDBJ databases">
        <title>Genomic Encyclopedia of Type Strains, Phase IV (KMG-IV): sequencing the most valuable type-strain genomes for metagenomic binning, comparative biology and taxonomic classification.</title>
        <authorList>
            <person name="Goeker M."/>
        </authorList>
    </citation>
    <scope>NUCLEOTIDE SEQUENCE [LARGE SCALE GENOMIC DNA]</scope>
    <source>
        <strain evidence="1 2">DSM 15140</strain>
    </source>
</reference>
<accession>A0A366E9F2</accession>
<dbReference type="STRING" id="200904.GCA_900168775_00880"/>
<protein>
    <submittedName>
        <fullName evidence="1">Uncharacterized protein</fullName>
    </submittedName>
</protein>
<evidence type="ECO:0000313" key="2">
    <source>
        <dbReference type="Proteomes" id="UP000252254"/>
    </source>
</evidence>
<evidence type="ECO:0000313" key="1">
    <source>
        <dbReference type="EMBL" id="RBO98038.1"/>
    </source>
</evidence>
<sequence>MLNQFVALHNNGRLKCLLFTRAKFAVKVSNGIHLSFFNQLYNRNARKKTSFTHMIGA</sequence>
<proteinExistence type="predicted"/>